<evidence type="ECO:0000313" key="3">
    <source>
        <dbReference type="Proteomes" id="UP000031532"/>
    </source>
</evidence>
<feature type="coiled-coil region" evidence="1">
    <location>
        <begin position="57"/>
        <end position="91"/>
    </location>
</feature>
<evidence type="ECO:0000313" key="2">
    <source>
        <dbReference type="EMBL" id="NHC35607.1"/>
    </source>
</evidence>
<sequence length="441" mass="52122">MIDFIDRWWRNYQFSNALKQGNIHLAERLLRNKQNSGTRLTWLEKIFRDKLCLEQANRESRQEVLTLQQQLQQAFQRLEDTENKYRFHETQSDRLQPEFQLIGSISDQFKLIRHDEYKLQCTGIDRHLFDEFEFTLVEYLKQELEKKSTVQLQLKKAMKAASNDIDNLKNGKDPNYNLDLSPHVYFIKYFLNNVYGAYLAWFLVYKSGLLPTKINILDIAAGPATMAYGLSLLLQSFDSLLQIPQTHICYHSLEKQASFQHRGLQFWRRYMEILPIATNSYFRFDTTDIFSNIENSQRLPQSFFDFIVISHCFFSDPAQRLQSYRVFKNIFSTCLKPGGYVLLIVQGRKLFNFYDLSQTEDIPQELKTIARFLEDLELSLEWYNYATSTGKRTLIKSEFAKFATENLPAQKHMLNLAQKYLGIKHNLNYVLDDYIILAKKP</sequence>
<proteinExistence type="predicted"/>
<keyword evidence="3" id="KW-1185">Reference proteome</keyword>
<protein>
    <submittedName>
        <fullName evidence="2">Photosystem II assembly protein</fullName>
    </submittedName>
</protein>
<dbReference type="OrthoDB" id="478756at2"/>
<dbReference type="AlphaFoldDB" id="A0A9X5E7U2"/>
<dbReference type="RefSeq" id="WP_039713408.1">
    <property type="nucleotide sequence ID" value="NZ_JTJC03000003.1"/>
</dbReference>
<organism evidence="2 3">
    <name type="scientific">Scytonema millei VB511283</name>
    <dbReference type="NCBI Taxonomy" id="1245923"/>
    <lineage>
        <taxon>Bacteria</taxon>
        <taxon>Bacillati</taxon>
        <taxon>Cyanobacteriota</taxon>
        <taxon>Cyanophyceae</taxon>
        <taxon>Nostocales</taxon>
        <taxon>Scytonemataceae</taxon>
        <taxon>Scytonema</taxon>
    </lineage>
</organism>
<dbReference type="Gene3D" id="3.40.50.150">
    <property type="entry name" value="Vaccinia Virus protein VP39"/>
    <property type="match status" value="1"/>
</dbReference>
<keyword evidence="1" id="KW-0175">Coiled coil</keyword>
<dbReference type="Proteomes" id="UP000031532">
    <property type="component" value="Unassembled WGS sequence"/>
</dbReference>
<dbReference type="InterPro" id="IPR029063">
    <property type="entry name" value="SAM-dependent_MTases_sf"/>
</dbReference>
<name>A0A9X5E7U2_9CYAN</name>
<accession>A0A9X5E7U2</accession>
<dbReference type="SUPFAM" id="SSF53335">
    <property type="entry name" value="S-adenosyl-L-methionine-dependent methyltransferases"/>
    <property type="match status" value="1"/>
</dbReference>
<comment type="caution">
    <text evidence="2">The sequence shown here is derived from an EMBL/GenBank/DDBJ whole genome shotgun (WGS) entry which is preliminary data.</text>
</comment>
<dbReference type="EMBL" id="JTJC03000003">
    <property type="protein sequence ID" value="NHC35607.1"/>
    <property type="molecule type" value="Genomic_DNA"/>
</dbReference>
<reference evidence="2 3" key="1">
    <citation type="journal article" date="2015" name="Genome Announc.">
        <title>Draft Genome Sequence of the Terrestrial Cyanobacterium Scytonema millei VB511283, Isolated from Eastern India.</title>
        <authorList>
            <person name="Sen D."/>
            <person name="Chandrababunaidu M.M."/>
            <person name="Singh D."/>
            <person name="Sanghi N."/>
            <person name="Ghorai A."/>
            <person name="Mishra G.P."/>
            <person name="Madduluri M."/>
            <person name="Adhikary S.P."/>
            <person name="Tripathy S."/>
        </authorList>
    </citation>
    <scope>NUCLEOTIDE SEQUENCE [LARGE SCALE GENOMIC DNA]</scope>
    <source>
        <strain evidence="2 3">VB511283</strain>
    </source>
</reference>
<gene>
    <name evidence="2" type="ORF">QH73_0013200</name>
</gene>
<evidence type="ECO:0000256" key="1">
    <source>
        <dbReference type="SAM" id="Coils"/>
    </source>
</evidence>